<dbReference type="RefSeq" id="XP_055884430.1">
    <property type="nucleotide sequence ID" value="XM_056028455.1"/>
</dbReference>
<organism evidence="2 3">
    <name type="scientific">Biomphalaria glabrata</name>
    <name type="common">Bloodfluke planorb</name>
    <name type="synonym">Freshwater snail</name>
    <dbReference type="NCBI Taxonomy" id="6526"/>
    <lineage>
        <taxon>Eukaryota</taxon>
        <taxon>Metazoa</taxon>
        <taxon>Spiralia</taxon>
        <taxon>Lophotrochozoa</taxon>
        <taxon>Mollusca</taxon>
        <taxon>Gastropoda</taxon>
        <taxon>Heterobranchia</taxon>
        <taxon>Euthyneura</taxon>
        <taxon>Panpulmonata</taxon>
        <taxon>Hygrophila</taxon>
        <taxon>Lymnaeoidea</taxon>
        <taxon>Planorbidae</taxon>
        <taxon>Biomphalaria</taxon>
    </lineage>
</organism>
<evidence type="ECO:0000256" key="1">
    <source>
        <dbReference type="SAM" id="MobiDB-lite"/>
    </source>
</evidence>
<feature type="region of interest" description="Disordered" evidence="1">
    <location>
        <begin position="493"/>
        <end position="571"/>
    </location>
</feature>
<feature type="compositionally biased region" description="Polar residues" evidence="1">
    <location>
        <begin position="335"/>
        <end position="344"/>
    </location>
</feature>
<dbReference type="GeneID" id="106052246"/>
<evidence type="ECO:0000313" key="3">
    <source>
        <dbReference type="RefSeq" id="XP_055884430.1"/>
    </source>
</evidence>
<accession>A0A9W3AB98</accession>
<dbReference type="Proteomes" id="UP001165740">
    <property type="component" value="Chromosome 5"/>
</dbReference>
<feature type="compositionally biased region" description="Polar residues" evidence="1">
    <location>
        <begin position="109"/>
        <end position="124"/>
    </location>
</feature>
<reference evidence="3" key="1">
    <citation type="submission" date="2025-08" db="UniProtKB">
        <authorList>
            <consortium name="RefSeq"/>
        </authorList>
    </citation>
    <scope>IDENTIFICATION</scope>
</reference>
<proteinExistence type="predicted"/>
<feature type="compositionally biased region" description="Polar residues" evidence="1">
    <location>
        <begin position="550"/>
        <end position="560"/>
    </location>
</feature>
<name>A0A9W3AB98_BIOGL</name>
<feature type="compositionally biased region" description="Polar residues" evidence="1">
    <location>
        <begin position="85"/>
        <end position="95"/>
    </location>
</feature>
<protein>
    <submittedName>
        <fullName evidence="3">Uncharacterized protein LOC106052246 isoform X2</fullName>
    </submittedName>
</protein>
<gene>
    <name evidence="3" type="primary">LOC106052246</name>
</gene>
<feature type="region of interest" description="Disordered" evidence="1">
    <location>
        <begin position="72"/>
        <end position="136"/>
    </location>
</feature>
<feature type="compositionally biased region" description="Low complexity" evidence="1">
    <location>
        <begin position="511"/>
        <end position="520"/>
    </location>
</feature>
<evidence type="ECO:0000313" key="2">
    <source>
        <dbReference type="Proteomes" id="UP001165740"/>
    </source>
</evidence>
<keyword evidence="2" id="KW-1185">Reference proteome</keyword>
<dbReference type="AlphaFoldDB" id="A0A9W3AB98"/>
<feature type="compositionally biased region" description="Polar residues" evidence="1">
    <location>
        <begin position="700"/>
        <end position="718"/>
    </location>
</feature>
<sequence>MERTLLKYTNRPLGAIEQRYNYIPAQPVLSCRTVSIDLSGTRTYRPKTSDEILDEQQRLVRRLYGKHIRPATSVSRPNTRLGASRPSTVRPQTESGTRHKVEVRGRPLTSLSTAYSPRESQAPSISPVRPKTKGSERYRNIQTATDSFLALQTDEDLWAKNINIRKINQDINCYWESGQNHLAQGIFMRGRRQPDDVPTPKLEAWLTFGGAAGAGGEGVIDAFTSFNTTQEYYNIDGTVGSKVARQLQKGDAIRIGINGDVTSRDLKIRRKSKKSLIDWNTDIGSKVLGNNLHVADEDFAELELKKLSDEDNYDDWQEFITLTDTLEENMDTNRSSVSLSSFPKKTSGVGQGQRSSSSVVPLSWADQCSKTDVKILKPKCVTQECTKAPSSETQPVKFEKLSDPNGALAIIQTPKNGFKIKQRSPRTTAPNSNSKLKVMYIDTLTQEEEEKIHRMSVDEIVNFKLGSVKKDSTVPSTLTSLKTGNQVEKNCATQAADHNSNNHKSERRSSRTSSVSSQSSNDHGHPSSPKLKTIPVHSSTTHPPVDLTIVTKSTPQNEMNKNGKVPGKLNPVKPIYRTNAAQGSSVKPGLQQGDAEYILITSQLKVGQEHAVTPSSSQTVAPFTPYVFSPGSNTPRDRSPSPLRDVHINPPGLKTIKPEVSVTGNNILPDSQQTAGIPVVEAHPHHHHINDRDNKVPDKVTSSPKDIESQSNNRTLNEASGPATLAINIPTADELSDRESPAPSLTDFDLSAHSERPSTSLV</sequence>
<feature type="region of interest" description="Disordered" evidence="1">
    <location>
        <begin position="335"/>
        <end position="356"/>
    </location>
</feature>
<feature type="compositionally biased region" description="Basic and acidic residues" evidence="1">
    <location>
        <begin position="96"/>
        <end position="105"/>
    </location>
</feature>
<feature type="region of interest" description="Disordered" evidence="1">
    <location>
        <begin position="685"/>
        <end position="762"/>
    </location>
</feature>